<accession>A0ABQ2K152</accession>
<dbReference type="RefSeq" id="WP_229710637.1">
    <property type="nucleotide sequence ID" value="NZ_BMLK01000034.1"/>
</dbReference>
<sequence>MKLKTLLMLATAFVLPSQALAASGDANSETTSTDDAPKSADKRVNLMTTGVARARDRLDSATSTSTLSESEIEKYSPRSVAEIFRYIPGMRVESTGGEGFSNITIRGLPIALGGAKFLQIQENGLPTLEFGDLAFAGADQFLRTDLNLAGVQAIRGGSASTFASNSPGGIVNLIDKTGEIASGNVQLTTGLDYGTKRIDFEYGAPVTDTLRFHLGGFYRQGEGPRTTGFDGFKGGQVKFNVTKTFDDGYVRIYAKLLDDQTTPTNFSPVAVSGTNNNPNYSNIANFNVTKDTMFSRYIASNITLDDQNRPVANPFDDGTHSKVKSLGFEARFTTHGWTINEKFRYAAISGHTIQPGFIPSASGFPIDQVGSAQNIMNLFGGTSLSYATGTNAGQTISDPSSLNGNGLLALVTVRDVKLNSLDNVTNDLRASKVWDVGRGKLTLTAGYYRSSQDVDVAWLWTSTVSDVVGNANANRVNIYAGSIPITQDGFLGYGPALLGGLRHDRYNIKYTIDAPYGSLNYSIGKLALGASARYDFGRARGTLYGSSLPGADPYVTYDMNGNGAISLPETQVGYINYGQSAPVHYNYHYLSYSVSANYRMAEDFSLFSRYSKGGRGAADRILFSSYLSTTTGKLLDPSAAYDPVKQAEGGFKYRGENAEAYFTAFWAKTGEHNIGLDRSYRAYGIELEGNYRLGAFAINGGATWTKAEITSDALDPSKVGNTPKHQADLIFQLVPQVEMKNVTLGAAFYGTTGSFASDGNSLRMPGYVVTNAFLQYRPTKNVTVMLNANNLFDVLGFVEVDANSVPASGVVTARTINPRTISASLRFAF</sequence>
<evidence type="ECO:0000313" key="19">
    <source>
        <dbReference type="Proteomes" id="UP000605099"/>
    </source>
</evidence>
<gene>
    <name evidence="18" type="ORF">GCM10011349_43070</name>
</gene>
<keyword evidence="5 12" id="KW-0812">Transmembrane</keyword>
<feature type="compositionally biased region" description="Polar residues" evidence="14">
    <location>
        <begin position="25"/>
        <end position="34"/>
    </location>
</feature>
<evidence type="ECO:0000256" key="1">
    <source>
        <dbReference type="ARBA" id="ARBA00004571"/>
    </source>
</evidence>
<dbReference type="Pfam" id="PF07715">
    <property type="entry name" value="Plug"/>
    <property type="match status" value="1"/>
</dbReference>
<keyword evidence="11 12" id="KW-0998">Cell outer membrane</keyword>
<evidence type="ECO:0000256" key="3">
    <source>
        <dbReference type="ARBA" id="ARBA00022452"/>
    </source>
</evidence>
<dbReference type="Pfam" id="PF00593">
    <property type="entry name" value="TonB_dep_Rec_b-barrel"/>
    <property type="match status" value="1"/>
</dbReference>
<keyword evidence="3 12" id="KW-1134">Transmembrane beta strand</keyword>
<dbReference type="PROSITE" id="PS52016">
    <property type="entry name" value="TONB_DEPENDENT_REC_3"/>
    <property type="match status" value="1"/>
</dbReference>
<evidence type="ECO:0000256" key="9">
    <source>
        <dbReference type="ARBA" id="ARBA00023077"/>
    </source>
</evidence>
<dbReference type="InterPro" id="IPR000531">
    <property type="entry name" value="Beta-barrel_TonB"/>
</dbReference>
<keyword evidence="8" id="KW-0406">Ion transport</keyword>
<evidence type="ECO:0000259" key="17">
    <source>
        <dbReference type="Pfam" id="PF07715"/>
    </source>
</evidence>
<keyword evidence="6 15" id="KW-0732">Signal</keyword>
<evidence type="ECO:0000256" key="10">
    <source>
        <dbReference type="ARBA" id="ARBA00023136"/>
    </source>
</evidence>
<name>A0ABQ2K152_9SPHN</name>
<dbReference type="InterPro" id="IPR037066">
    <property type="entry name" value="Plug_dom_sf"/>
</dbReference>
<evidence type="ECO:0000259" key="16">
    <source>
        <dbReference type="Pfam" id="PF00593"/>
    </source>
</evidence>
<dbReference type="Gene3D" id="2.40.170.20">
    <property type="entry name" value="TonB-dependent receptor, beta-barrel domain"/>
    <property type="match status" value="1"/>
</dbReference>
<protein>
    <submittedName>
        <fullName evidence="18">TonB-dependent receptor</fullName>
    </submittedName>
</protein>
<feature type="chain" id="PRO_5046729407" evidence="15">
    <location>
        <begin position="22"/>
        <end position="829"/>
    </location>
</feature>
<dbReference type="SUPFAM" id="SSF56935">
    <property type="entry name" value="Porins"/>
    <property type="match status" value="1"/>
</dbReference>
<dbReference type="PANTHER" id="PTHR32552:SF89">
    <property type="entry name" value="CATECHOLATE SIDEROPHORE RECEPTOR FIU"/>
    <property type="match status" value="1"/>
</dbReference>
<dbReference type="InterPro" id="IPR039426">
    <property type="entry name" value="TonB-dep_rcpt-like"/>
</dbReference>
<dbReference type="InterPro" id="IPR012910">
    <property type="entry name" value="Plug_dom"/>
</dbReference>
<organism evidence="18 19">
    <name type="scientific">Novosphingobium indicum</name>
    <dbReference type="NCBI Taxonomy" id="462949"/>
    <lineage>
        <taxon>Bacteria</taxon>
        <taxon>Pseudomonadati</taxon>
        <taxon>Pseudomonadota</taxon>
        <taxon>Alphaproteobacteria</taxon>
        <taxon>Sphingomonadales</taxon>
        <taxon>Sphingomonadaceae</taxon>
        <taxon>Novosphingobium</taxon>
    </lineage>
</organism>
<keyword evidence="7" id="KW-0408">Iron</keyword>
<evidence type="ECO:0000256" key="13">
    <source>
        <dbReference type="RuleBase" id="RU003357"/>
    </source>
</evidence>
<dbReference type="InterPro" id="IPR036942">
    <property type="entry name" value="Beta-barrel_TonB_sf"/>
</dbReference>
<keyword evidence="2 12" id="KW-0813">Transport</keyword>
<evidence type="ECO:0000256" key="11">
    <source>
        <dbReference type="ARBA" id="ARBA00023237"/>
    </source>
</evidence>
<feature type="domain" description="TonB-dependent receptor-like beta-barrel" evidence="16">
    <location>
        <begin position="294"/>
        <end position="791"/>
    </location>
</feature>
<evidence type="ECO:0000256" key="12">
    <source>
        <dbReference type="PROSITE-ProRule" id="PRU01360"/>
    </source>
</evidence>
<evidence type="ECO:0000313" key="18">
    <source>
        <dbReference type="EMBL" id="GGN60967.1"/>
    </source>
</evidence>
<evidence type="ECO:0000256" key="5">
    <source>
        <dbReference type="ARBA" id="ARBA00022692"/>
    </source>
</evidence>
<evidence type="ECO:0000256" key="8">
    <source>
        <dbReference type="ARBA" id="ARBA00023065"/>
    </source>
</evidence>
<evidence type="ECO:0000256" key="7">
    <source>
        <dbReference type="ARBA" id="ARBA00023004"/>
    </source>
</evidence>
<dbReference type="Gene3D" id="2.170.130.10">
    <property type="entry name" value="TonB-dependent receptor, plug domain"/>
    <property type="match status" value="1"/>
</dbReference>
<keyword evidence="10 12" id="KW-0472">Membrane</keyword>
<keyword evidence="4" id="KW-0410">Iron transport</keyword>
<comment type="subcellular location">
    <subcellularLocation>
        <location evidence="1 12">Cell outer membrane</location>
        <topology evidence="1 12">Multi-pass membrane protein</topology>
    </subcellularLocation>
</comment>
<feature type="region of interest" description="Disordered" evidence="14">
    <location>
        <begin position="24"/>
        <end position="43"/>
    </location>
</feature>
<keyword evidence="18" id="KW-0675">Receptor</keyword>
<dbReference type="EMBL" id="BMLK01000034">
    <property type="protein sequence ID" value="GGN60967.1"/>
    <property type="molecule type" value="Genomic_DNA"/>
</dbReference>
<feature type="domain" description="TonB-dependent receptor plug" evidence="17">
    <location>
        <begin position="58"/>
        <end position="170"/>
    </location>
</feature>
<keyword evidence="9 13" id="KW-0798">TonB box</keyword>
<evidence type="ECO:0000256" key="15">
    <source>
        <dbReference type="SAM" id="SignalP"/>
    </source>
</evidence>
<comment type="similarity">
    <text evidence="12 13">Belongs to the TonB-dependent receptor family.</text>
</comment>
<feature type="signal peptide" evidence="15">
    <location>
        <begin position="1"/>
        <end position="21"/>
    </location>
</feature>
<keyword evidence="19" id="KW-1185">Reference proteome</keyword>
<reference evidence="19" key="1">
    <citation type="journal article" date="2019" name="Int. J. Syst. Evol. Microbiol.">
        <title>The Global Catalogue of Microorganisms (GCM) 10K type strain sequencing project: providing services to taxonomists for standard genome sequencing and annotation.</title>
        <authorList>
            <consortium name="The Broad Institute Genomics Platform"/>
            <consortium name="The Broad Institute Genome Sequencing Center for Infectious Disease"/>
            <person name="Wu L."/>
            <person name="Ma J."/>
        </authorList>
    </citation>
    <scope>NUCLEOTIDE SEQUENCE [LARGE SCALE GENOMIC DNA]</scope>
    <source>
        <strain evidence="19">CGMCC 1.6784</strain>
    </source>
</reference>
<comment type="caution">
    <text evidence="18">The sequence shown here is derived from an EMBL/GenBank/DDBJ whole genome shotgun (WGS) entry which is preliminary data.</text>
</comment>
<evidence type="ECO:0000256" key="6">
    <source>
        <dbReference type="ARBA" id="ARBA00022729"/>
    </source>
</evidence>
<proteinExistence type="inferred from homology"/>
<evidence type="ECO:0000256" key="2">
    <source>
        <dbReference type="ARBA" id="ARBA00022448"/>
    </source>
</evidence>
<dbReference type="Proteomes" id="UP000605099">
    <property type="component" value="Unassembled WGS sequence"/>
</dbReference>
<evidence type="ECO:0000256" key="4">
    <source>
        <dbReference type="ARBA" id="ARBA00022496"/>
    </source>
</evidence>
<dbReference type="PANTHER" id="PTHR32552">
    <property type="entry name" value="FERRICHROME IRON RECEPTOR-RELATED"/>
    <property type="match status" value="1"/>
</dbReference>
<evidence type="ECO:0000256" key="14">
    <source>
        <dbReference type="SAM" id="MobiDB-lite"/>
    </source>
</evidence>